<evidence type="ECO:0000313" key="3">
    <source>
        <dbReference type="Proteomes" id="UP001168146"/>
    </source>
</evidence>
<reference evidence="2" key="1">
    <citation type="submission" date="2021-12" db="EMBL/GenBank/DDBJ databases">
        <title>Black yeast isolated from Biological Soil Crust.</title>
        <authorList>
            <person name="Kurbessoian T."/>
        </authorList>
    </citation>
    <scope>NUCLEOTIDE SEQUENCE</scope>
    <source>
        <strain evidence="2">CCFEE 5208</strain>
    </source>
</reference>
<accession>A0AAN6FK64</accession>
<dbReference type="PANTHER" id="PTHR38790:SF4">
    <property type="entry name" value="2EXR DOMAIN-CONTAINING PROTEIN"/>
    <property type="match status" value="1"/>
</dbReference>
<evidence type="ECO:0000259" key="1">
    <source>
        <dbReference type="Pfam" id="PF24864"/>
    </source>
</evidence>
<dbReference type="Pfam" id="PF24864">
    <property type="entry name" value="DUF7730"/>
    <property type="match status" value="1"/>
</dbReference>
<dbReference type="InterPro" id="IPR056632">
    <property type="entry name" value="DUF7730"/>
</dbReference>
<feature type="domain" description="DUF7730" evidence="1">
    <location>
        <begin position="20"/>
        <end position="167"/>
    </location>
</feature>
<dbReference type="Proteomes" id="UP001168146">
    <property type="component" value="Unassembled WGS sequence"/>
</dbReference>
<dbReference type="AlphaFoldDB" id="A0AAN6FK64"/>
<evidence type="ECO:0000313" key="2">
    <source>
        <dbReference type="EMBL" id="KAK0318787.1"/>
    </source>
</evidence>
<organism evidence="2 3">
    <name type="scientific">Friedmanniomyces endolithicus</name>
    <dbReference type="NCBI Taxonomy" id="329885"/>
    <lineage>
        <taxon>Eukaryota</taxon>
        <taxon>Fungi</taxon>
        <taxon>Dikarya</taxon>
        <taxon>Ascomycota</taxon>
        <taxon>Pezizomycotina</taxon>
        <taxon>Dothideomycetes</taxon>
        <taxon>Dothideomycetidae</taxon>
        <taxon>Mycosphaerellales</taxon>
        <taxon>Teratosphaeriaceae</taxon>
        <taxon>Friedmanniomyces</taxon>
    </lineage>
</organism>
<dbReference type="EMBL" id="JASUXU010000034">
    <property type="protein sequence ID" value="KAK0318787.1"/>
    <property type="molecule type" value="Genomic_DNA"/>
</dbReference>
<protein>
    <recommendedName>
        <fullName evidence="1">DUF7730 domain-containing protein</fullName>
    </recommendedName>
</protein>
<comment type="caution">
    <text evidence="2">The sequence shown here is derived from an EMBL/GenBank/DDBJ whole genome shotgun (WGS) entry which is preliminary data.</text>
</comment>
<dbReference type="PANTHER" id="PTHR38790">
    <property type="entry name" value="2EXR DOMAIN-CONTAINING PROTEIN-RELATED"/>
    <property type="match status" value="1"/>
</dbReference>
<proteinExistence type="predicted"/>
<gene>
    <name evidence="2" type="ORF">LTR82_010208</name>
</gene>
<sequence>MALSHVMNHTLTPRRWDTNAQRSPLLRLPPELRERIWQYVLGGKVLHIGRKGEFGHSTAYAYECKAAGNEGDLVRNRGPYESMDATATTLPYFGRHAPCDTSYHLNKAQYHATYLLRTCRLIHNDAALLPFSENTFLITEMHHHVTLVCFLRMLNPEQRHAIRKLVMMSCRATCGPQEPAEPDYIATSLTGLKDLTYIIEFNYFGTARSFLKGEYRERESLAADVLAFKGIALKTAQVNVALCFTNHAEAALMYGIMDVVEMGEPAREWEASVWKQLMGRSSE</sequence>
<name>A0AAN6FK64_9PEZI</name>